<dbReference type="InterPro" id="IPR042321">
    <property type="entry name" value="Ima1"/>
</dbReference>
<feature type="region of interest" description="Disordered" evidence="6">
    <location>
        <begin position="613"/>
        <end position="635"/>
    </location>
</feature>
<comment type="subcellular location">
    <subcellularLocation>
        <location evidence="1">Nucleus inner membrane</location>
        <topology evidence="1">Multi-pass membrane protein</topology>
    </subcellularLocation>
</comment>
<evidence type="ECO:0000256" key="5">
    <source>
        <dbReference type="ARBA" id="ARBA00023242"/>
    </source>
</evidence>
<keyword evidence="3 7" id="KW-1133">Transmembrane helix</keyword>
<keyword evidence="2 7" id="KW-0812">Transmembrane</keyword>
<feature type="region of interest" description="Disordered" evidence="6">
    <location>
        <begin position="457"/>
        <end position="510"/>
    </location>
</feature>
<feature type="transmembrane region" description="Helical" evidence="7">
    <location>
        <begin position="683"/>
        <end position="703"/>
    </location>
</feature>
<feature type="transmembrane region" description="Helical" evidence="7">
    <location>
        <begin position="6"/>
        <end position="25"/>
    </location>
</feature>
<evidence type="ECO:0000256" key="3">
    <source>
        <dbReference type="ARBA" id="ARBA00022989"/>
    </source>
</evidence>
<name>A0A8T9BLG2_9HELO</name>
<feature type="compositionally biased region" description="Low complexity" evidence="6">
    <location>
        <begin position="464"/>
        <end position="477"/>
    </location>
</feature>
<dbReference type="AlphaFoldDB" id="A0A8T9BLG2"/>
<evidence type="ECO:0000256" key="6">
    <source>
        <dbReference type="SAM" id="MobiDB-lite"/>
    </source>
</evidence>
<dbReference type="GO" id="GO:0071765">
    <property type="term" value="P:nuclear inner membrane organization"/>
    <property type="evidence" value="ECO:0007669"/>
    <property type="project" value="InterPro"/>
</dbReference>
<comment type="caution">
    <text evidence="9">The sequence shown here is derived from an EMBL/GenBank/DDBJ whole genome shotgun (WGS) entry which is preliminary data.</text>
</comment>
<keyword evidence="10" id="KW-1185">Reference proteome</keyword>
<dbReference type="GO" id="GO:0034506">
    <property type="term" value="C:chromosome, centromeric core domain"/>
    <property type="evidence" value="ECO:0007669"/>
    <property type="project" value="TreeGrafter"/>
</dbReference>
<feature type="transmembrane region" description="Helical" evidence="7">
    <location>
        <begin position="268"/>
        <end position="291"/>
    </location>
</feature>
<evidence type="ECO:0000256" key="2">
    <source>
        <dbReference type="ARBA" id="ARBA00022692"/>
    </source>
</evidence>
<sequence length="715" mass="79218">MISFDEINASIAFNILLTFLILLMLTPPISNQIRGIAPPVKGGAGASTTLGGRIVARITVHSEPRPSFFGLNTTTAAASQSHGAMPSFRGKKKLICFYCNKRSGIVYDGLITQWECAKCDAMNYLDQDGEITDPPVATDYAAPSNRSYAIPQPDYQPSSQGSDTAIFCSTCQKNQHLYRASLQQFDVECDPYHPEYRASEKAYYKYKRDLEKRYPQVCEDCAPKALERMKVAKKTAQADWLGRRLQDSRTKKFKTDVKSVSLLDLLKLAWFAGILGQLLWNAVALIAASLLNAEASPDHKIPQFLLTLLGPLTSLATSNTLAWRTLQLSFVSFVWNPKIKEAIAGGARLHTQIKGYRHWYKLQLVMIVTRSLTYYFMGKGILTNPFGPAAIGAHLISFVFNTLLAIKSQGTFKVDHSPLWTTVEAFNIVGPGSGSNSPTTKGGNSMEDILNEISTKPISESRHSSPSSPPSWDHSPPARNYNNQPLSPSPLRNRNQVPTYGTRPQMDTAPGASARYLATGNIPDRLQYHDDRDEMDWAPIVPQKQHRAFNTPRALQGSNNTQLFGQTPVTEKSPTFWAKIPPPPITPAHRLRNPPNQPQLRVSSQEVKENFFNNVTRKNSSPDQTPTSGAGKSRQEIEFQQQRFFAPTIPFEEADSLADTFKGFSLGSSEETPRQKAGRRIRIGSLVSLFLAIGLVYTGMIYVKGNGILSKGWAL</sequence>
<dbReference type="PANTHER" id="PTHR28538">
    <property type="entry name" value="INTEGRAL INNER NUCLEAR MEMBRANE PROTEIN IMA1"/>
    <property type="match status" value="1"/>
</dbReference>
<feature type="compositionally biased region" description="Polar residues" evidence="6">
    <location>
        <begin position="613"/>
        <end position="630"/>
    </location>
</feature>
<dbReference type="Pfam" id="PF09779">
    <property type="entry name" value="Ima1_N"/>
    <property type="match status" value="1"/>
</dbReference>
<accession>A0A8T9BLG2</accession>
<evidence type="ECO:0000313" key="9">
    <source>
        <dbReference type="EMBL" id="TVY20201.1"/>
    </source>
</evidence>
<dbReference type="Proteomes" id="UP000469559">
    <property type="component" value="Unassembled WGS sequence"/>
</dbReference>
<protein>
    <submittedName>
        <fullName evidence="9">Integral inner nuclear membrane protein ima1</fullName>
    </submittedName>
</protein>
<feature type="transmembrane region" description="Helical" evidence="7">
    <location>
        <begin position="303"/>
        <end position="323"/>
    </location>
</feature>
<keyword evidence="5" id="KW-0539">Nucleus</keyword>
<dbReference type="OrthoDB" id="5966927at2759"/>
<feature type="domain" description="Ima1 N-terminal" evidence="8">
    <location>
        <begin position="96"/>
        <end position="224"/>
    </location>
</feature>
<organism evidence="9 10">
    <name type="scientific">Lachnellula arida</name>
    <dbReference type="NCBI Taxonomy" id="1316785"/>
    <lineage>
        <taxon>Eukaryota</taxon>
        <taxon>Fungi</taxon>
        <taxon>Dikarya</taxon>
        <taxon>Ascomycota</taxon>
        <taxon>Pezizomycotina</taxon>
        <taxon>Leotiomycetes</taxon>
        <taxon>Helotiales</taxon>
        <taxon>Lachnaceae</taxon>
        <taxon>Lachnellula</taxon>
    </lineage>
</organism>
<evidence type="ECO:0000256" key="7">
    <source>
        <dbReference type="SAM" id="Phobius"/>
    </source>
</evidence>
<gene>
    <name evidence="9" type="primary">IMA1</name>
    <name evidence="9" type="ORF">LARI1_G001670</name>
</gene>
<dbReference type="PANTHER" id="PTHR28538:SF1">
    <property type="entry name" value="INTEGRAL INNER NUCLEAR MEMBRANE PROTEIN IMA1"/>
    <property type="match status" value="1"/>
</dbReference>
<dbReference type="GO" id="GO:0044732">
    <property type="term" value="C:mitotic spindle pole body"/>
    <property type="evidence" value="ECO:0007669"/>
    <property type="project" value="TreeGrafter"/>
</dbReference>
<dbReference type="EMBL" id="QGMF01000066">
    <property type="protein sequence ID" value="TVY20201.1"/>
    <property type="molecule type" value="Genomic_DNA"/>
</dbReference>
<feature type="transmembrane region" description="Helical" evidence="7">
    <location>
        <begin position="389"/>
        <end position="406"/>
    </location>
</feature>
<reference evidence="9 10" key="1">
    <citation type="submission" date="2018-05" db="EMBL/GenBank/DDBJ databases">
        <title>Whole genome sequencing for identification of molecular markers to develop diagnostic detection tools for the regulated plant pathogen Lachnellula willkommii.</title>
        <authorList>
            <person name="Giroux E."/>
            <person name="Bilodeau G."/>
        </authorList>
    </citation>
    <scope>NUCLEOTIDE SEQUENCE [LARGE SCALE GENOMIC DNA]</scope>
    <source>
        <strain evidence="9 10">CBS 203.66</strain>
    </source>
</reference>
<keyword evidence="4 7" id="KW-0472">Membrane</keyword>
<dbReference type="GO" id="GO:0005637">
    <property type="term" value="C:nuclear inner membrane"/>
    <property type="evidence" value="ECO:0007669"/>
    <property type="project" value="UniProtKB-SubCell"/>
</dbReference>
<proteinExistence type="predicted"/>
<dbReference type="GO" id="GO:0034992">
    <property type="term" value="C:microtubule organizing center attachment site"/>
    <property type="evidence" value="ECO:0007669"/>
    <property type="project" value="TreeGrafter"/>
</dbReference>
<evidence type="ECO:0000256" key="4">
    <source>
        <dbReference type="ARBA" id="ARBA00023136"/>
    </source>
</evidence>
<evidence type="ECO:0000313" key="10">
    <source>
        <dbReference type="Proteomes" id="UP000469559"/>
    </source>
</evidence>
<feature type="compositionally biased region" description="Polar residues" evidence="6">
    <location>
        <begin position="480"/>
        <end position="499"/>
    </location>
</feature>
<evidence type="ECO:0000259" key="8">
    <source>
        <dbReference type="Pfam" id="PF09779"/>
    </source>
</evidence>
<evidence type="ECO:0000256" key="1">
    <source>
        <dbReference type="ARBA" id="ARBA00004473"/>
    </source>
</evidence>
<dbReference type="InterPro" id="IPR018617">
    <property type="entry name" value="Ima1_N"/>
</dbReference>